<organism evidence="2 3">
    <name type="scientific">Corchorus olitorius</name>
    <dbReference type="NCBI Taxonomy" id="93759"/>
    <lineage>
        <taxon>Eukaryota</taxon>
        <taxon>Viridiplantae</taxon>
        <taxon>Streptophyta</taxon>
        <taxon>Embryophyta</taxon>
        <taxon>Tracheophyta</taxon>
        <taxon>Spermatophyta</taxon>
        <taxon>Magnoliopsida</taxon>
        <taxon>eudicotyledons</taxon>
        <taxon>Gunneridae</taxon>
        <taxon>Pentapetalae</taxon>
        <taxon>rosids</taxon>
        <taxon>malvids</taxon>
        <taxon>Malvales</taxon>
        <taxon>Malvaceae</taxon>
        <taxon>Grewioideae</taxon>
        <taxon>Apeibeae</taxon>
        <taxon>Corchorus</taxon>
    </lineage>
</organism>
<protein>
    <submittedName>
        <fullName evidence="2">Uncharacterized protein</fullName>
    </submittedName>
</protein>
<dbReference type="EMBL" id="AWUE01013789">
    <property type="protein sequence ID" value="OMP05904.1"/>
    <property type="molecule type" value="Genomic_DNA"/>
</dbReference>
<evidence type="ECO:0000256" key="1">
    <source>
        <dbReference type="SAM" id="MobiDB-lite"/>
    </source>
</evidence>
<proteinExistence type="predicted"/>
<feature type="region of interest" description="Disordered" evidence="1">
    <location>
        <begin position="1"/>
        <end position="34"/>
    </location>
</feature>
<evidence type="ECO:0000313" key="3">
    <source>
        <dbReference type="Proteomes" id="UP000187203"/>
    </source>
</evidence>
<dbReference type="Proteomes" id="UP000187203">
    <property type="component" value="Unassembled WGS sequence"/>
</dbReference>
<comment type="caution">
    <text evidence="2">The sequence shown here is derived from an EMBL/GenBank/DDBJ whole genome shotgun (WGS) entry which is preliminary data.</text>
</comment>
<gene>
    <name evidence="2" type="ORF">COLO4_08464</name>
</gene>
<name>A0A1R3KFU3_9ROSI</name>
<accession>A0A1R3KFU3</accession>
<sequence length="34" mass="3678">MARGGPIEKHVSVCRNPVDNRKPGEEMARGGSIE</sequence>
<feature type="compositionally biased region" description="Basic and acidic residues" evidence="1">
    <location>
        <begin position="18"/>
        <end position="28"/>
    </location>
</feature>
<dbReference type="AlphaFoldDB" id="A0A1R3KFU3"/>
<reference evidence="3" key="1">
    <citation type="submission" date="2013-09" db="EMBL/GenBank/DDBJ databases">
        <title>Corchorus olitorius genome sequencing.</title>
        <authorList>
            <person name="Alam M."/>
            <person name="Haque M.S."/>
            <person name="Islam M.S."/>
            <person name="Emdad E.M."/>
            <person name="Islam M.M."/>
            <person name="Ahmed B."/>
            <person name="Halim A."/>
            <person name="Hossen Q.M.M."/>
            <person name="Hossain M.Z."/>
            <person name="Ahmed R."/>
            <person name="Khan M.M."/>
            <person name="Islam R."/>
            <person name="Rashid M.M."/>
            <person name="Khan S.A."/>
            <person name="Rahman M.S."/>
            <person name="Alam M."/>
            <person name="Yahiya A.S."/>
            <person name="Khan M.S."/>
            <person name="Azam M.S."/>
            <person name="Haque T."/>
            <person name="Lashkar M.Z.H."/>
            <person name="Akhand A.I."/>
            <person name="Morshed G."/>
            <person name="Roy S."/>
            <person name="Uddin K.S."/>
            <person name="Rabeya T."/>
            <person name="Hossain A.S."/>
            <person name="Chowdhury A."/>
            <person name="Snigdha A.R."/>
            <person name="Mortoza M.S."/>
            <person name="Matin S.A."/>
            <person name="Hoque S.M.E."/>
            <person name="Islam M.K."/>
            <person name="Roy D.K."/>
            <person name="Haider R."/>
            <person name="Moosa M.M."/>
            <person name="Elias S.M."/>
            <person name="Hasan A.M."/>
            <person name="Jahan S."/>
            <person name="Shafiuddin M."/>
            <person name="Mahmood N."/>
            <person name="Shommy N.S."/>
        </authorList>
    </citation>
    <scope>NUCLEOTIDE SEQUENCE [LARGE SCALE GENOMIC DNA]</scope>
    <source>
        <strain evidence="3">cv. O-4</strain>
    </source>
</reference>
<keyword evidence="3" id="KW-1185">Reference proteome</keyword>
<feature type="compositionally biased region" description="Basic and acidic residues" evidence="1">
    <location>
        <begin position="1"/>
        <end position="11"/>
    </location>
</feature>
<evidence type="ECO:0000313" key="2">
    <source>
        <dbReference type="EMBL" id="OMP05904.1"/>
    </source>
</evidence>